<evidence type="ECO:0000259" key="5">
    <source>
        <dbReference type="PROSITE" id="PS50931"/>
    </source>
</evidence>
<dbReference type="InterPro" id="IPR000847">
    <property type="entry name" value="LysR_HTH_N"/>
</dbReference>
<evidence type="ECO:0000313" key="7">
    <source>
        <dbReference type="Proteomes" id="UP001147830"/>
    </source>
</evidence>
<dbReference type="SUPFAM" id="SSF46785">
    <property type="entry name" value="Winged helix' DNA-binding domain"/>
    <property type="match status" value="1"/>
</dbReference>
<dbReference type="RefSeq" id="WP_260974703.1">
    <property type="nucleotide sequence ID" value="NZ_JAOANI010000007.1"/>
</dbReference>
<dbReference type="InterPro" id="IPR036388">
    <property type="entry name" value="WH-like_DNA-bd_sf"/>
</dbReference>
<organism evidence="6 7">
    <name type="scientific">Thalassolituus pacificus</name>
    <dbReference type="NCBI Taxonomy" id="2975440"/>
    <lineage>
        <taxon>Bacteria</taxon>
        <taxon>Pseudomonadati</taxon>
        <taxon>Pseudomonadota</taxon>
        <taxon>Gammaproteobacteria</taxon>
        <taxon>Oceanospirillales</taxon>
        <taxon>Oceanospirillaceae</taxon>
        <taxon>Thalassolituus</taxon>
    </lineage>
</organism>
<name>A0A9X2WCE8_9GAMM</name>
<dbReference type="AlphaFoldDB" id="A0A9X2WCE8"/>
<dbReference type="SUPFAM" id="SSF53850">
    <property type="entry name" value="Periplasmic binding protein-like II"/>
    <property type="match status" value="1"/>
</dbReference>
<evidence type="ECO:0000256" key="2">
    <source>
        <dbReference type="ARBA" id="ARBA00023015"/>
    </source>
</evidence>
<dbReference type="InterPro" id="IPR005119">
    <property type="entry name" value="LysR_subst-bd"/>
</dbReference>
<dbReference type="PANTHER" id="PTHR30126">
    <property type="entry name" value="HTH-TYPE TRANSCRIPTIONAL REGULATOR"/>
    <property type="match status" value="1"/>
</dbReference>
<proteinExistence type="inferred from homology"/>
<dbReference type="Pfam" id="PF03466">
    <property type="entry name" value="LysR_substrate"/>
    <property type="match status" value="1"/>
</dbReference>
<dbReference type="PROSITE" id="PS50931">
    <property type="entry name" value="HTH_LYSR"/>
    <property type="match status" value="1"/>
</dbReference>
<evidence type="ECO:0000256" key="4">
    <source>
        <dbReference type="ARBA" id="ARBA00023163"/>
    </source>
</evidence>
<dbReference type="InterPro" id="IPR037404">
    <property type="entry name" value="IlvY_PBP2"/>
</dbReference>
<dbReference type="Gene3D" id="3.40.190.10">
    <property type="entry name" value="Periplasmic binding protein-like II"/>
    <property type="match status" value="2"/>
</dbReference>
<keyword evidence="2" id="KW-0805">Transcription regulation</keyword>
<gene>
    <name evidence="6" type="primary">ilvY</name>
    <name evidence="6" type="ORF">NYR02_01900</name>
</gene>
<dbReference type="Gene3D" id="1.10.10.10">
    <property type="entry name" value="Winged helix-like DNA-binding domain superfamily/Winged helix DNA-binding domain"/>
    <property type="match status" value="1"/>
</dbReference>
<dbReference type="NCBIfam" id="NF008722">
    <property type="entry name" value="PRK11716.1"/>
    <property type="match status" value="1"/>
</dbReference>
<dbReference type="InterPro" id="IPR036390">
    <property type="entry name" value="WH_DNA-bd_sf"/>
</dbReference>
<evidence type="ECO:0000313" key="6">
    <source>
        <dbReference type="EMBL" id="MCT7357773.1"/>
    </source>
</evidence>
<sequence length="291" mass="31727">MDYKDLQVFLSLSSLQHLGKASQQLHMSASTLSRRLARMEEEAGAQLFSRDSSPLQLTAAGELFRQHAEQTLLSWEQLRSAVGTQVSDLSGRLTLYCSVTASYSFLADLLSRFREKYPQVDLRIHTGDAAESIPRVESGEADVVIAARPEQLAAGLTFKAMAASPLLFIAPRAPGAVLPLNQTEIDWAQVPMVLSESGLARTRVNRWFAARNIAPHIYAQVTGNEAIVSMVALGVGVGVVPELVLRNSPMAGRVRVLNVQPELEPFAIGLCAQSQRLQEPLLQALWKTAAI</sequence>
<dbReference type="EMBL" id="JAOANI010000007">
    <property type="protein sequence ID" value="MCT7357773.1"/>
    <property type="molecule type" value="Genomic_DNA"/>
</dbReference>
<keyword evidence="4" id="KW-0804">Transcription</keyword>
<dbReference type="PANTHER" id="PTHR30126:SF81">
    <property type="entry name" value="HTH-TYPE TRANSCRIPTIONAL REGULATOR ILVY"/>
    <property type="match status" value="1"/>
</dbReference>
<reference evidence="6" key="2">
    <citation type="submission" date="2022-08" db="EMBL/GenBank/DDBJ databases">
        <authorList>
            <person name="Dong C."/>
        </authorList>
    </citation>
    <scope>NUCLEOTIDE SEQUENCE</scope>
    <source>
        <strain evidence="6">59MF3M-4</strain>
    </source>
</reference>
<comment type="similarity">
    <text evidence="1">Belongs to the LysR transcriptional regulatory family.</text>
</comment>
<keyword evidence="3" id="KW-0238">DNA-binding</keyword>
<keyword evidence="7" id="KW-1185">Reference proteome</keyword>
<dbReference type="FunFam" id="1.10.10.10:FF:000001">
    <property type="entry name" value="LysR family transcriptional regulator"/>
    <property type="match status" value="1"/>
</dbReference>
<reference evidence="6" key="1">
    <citation type="journal article" date="2022" name="Front. Microbiol.">
        <title>Genome-based taxonomic rearrangement of Oceanobacter-related bacteria including the description of Thalassolituus hydrocarbonoclasticus sp. nov. and Thalassolituus pacificus sp. nov. and emended description of the genus Thalassolituus.</title>
        <authorList>
            <person name="Dong C."/>
            <person name="Wei L."/>
            <person name="Wang J."/>
            <person name="Lai Q."/>
            <person name="Huang Z."/>
            <person name="Shao Z."/>
        </authorList>
    </citation>
    <scope>NUCLEOTIDE SEQUENCE</scope>
    <source>
        <strain evidence="6">59MF3M-4</strain>
    </source>
</reference>
<dbReference type="Proteomes" id="UP001147830">
    <property type="component" value="Unassembled WGS sequence"/>
</dbReference>
<dbReference type="CDD" id="cd08430">
    <property type="entry name" value="PBP2_IlvY"/>
    <property type="match status" value="1"/>
</dbReference>
<dbReference type="GO" id="GO:0000976">
    <property type="term" value="F:transcription cis-regulatory region binding"/>
    <property type="evidence" value="ECO:0007669"/>
    <property type="project" value="TreeGrafter"/>
</dbReference>
<dbReference type="Pfam" id="PF00126">
    <property type="entry name" value="HTH_1"/>
    <property type="match status" value="1"/>
</dbReference>
<feature type="domain" description="HTH lysR-type" evidence="5">
    <location>
        <begin position="1"/>
        <end position="58"/>
    </location>
</feature>
<evidence type="ECO:0000256" key="3">
    <source>
        <dbReference type="ARBA" id="ARBA00023125"/>
    </source>
</evidence>
<protein>
    <submittedName>
        <fullName evidence="6">HTH-type transcriptional activator IlvY</fullName>
    </submittedName>
</protein>
<accession>A0A9X2WCE8</accession>
<evidence type="ECO:0000256" key="1">
    <source>
        <dbReference type="ARBA" id="ARBA00009437"/>
    </source>
</evidence>
<dbReference type="GO" id="GO:0003700">
    <property type="term" value="F:DNA-binding transcription factor activity"/>
    <property type="evidence" value="ECO:0007669"/>
    <property type="project" value="InterPro"/>
</dbReference>
<comment type="caution">
    <text evidence="6">The sequence shown here is derived from an EMBL/GenBank/DDBJ whole genome shotgun (WGS) entry which is preliminary data.</text>
</comment>